<evidence type="ECO:0000313" key="2">
    <source>
        <dbReference type="Proteomes" id="UP000310168"/>
    </source>
</evidence>
<evidence type="ECO:0000313" key="1">
    <source>
        <dbReference type="EMBL" id="TKZ35452.1"/>
    </source>
</evidence>
<proteinExistence type="predicted"/>
<keyword evidence="2" id="KW-1185">Reference proteome</keyword>
<gene>
    <name evidence="1" type="ORF">EZH24_05220</name>
</gene>
<comment type="caution">
    <text evidence="1">The sequence shown here is derived from an EMBL/GenBank/DDBJ whole genome shotgun (WGS) entry which is preliminary data.</text>
</comment>
<dbReference type="RefSeq" id="WP_137998081.1">
    <property type="nucleotide sequence ID" value="NZ_SJDU01000099.1"/>
</dbReference>
<organism evidence="1 2">
    <name type="scientific">Brachyspira catarrhinii</name>
    <dbReference type="NCBI Taxonomy" id="2528966"/>
    <lineage>
        <taxon>Bacteria</taxon>
        <taxon>Pseudomonadati</taxon>
        <taxon>Spirochaetota</taxon>
        <taxon>Spirochaetia</taxon>
        <taxon>Brachyspirales</taxon>
        <taxon>Brachyspiraceae</taxon>
        <taxon>Brachyspira</taxon>
    </lineage>
</organism>
<dbReference type="EMBL" id="SJDU01000099">
    <property type="protein sequence ID" value="TKZ35452.1"/>
    <property type="molecule type" value="Genomic_DNA"/>
</dbReference>
<sequence length="73" mass="8535">MKDYGIKNSFGFDVGINAQFGGMFQIKDGFGISVLGDIGYLHDDYKIKYYYKNLEYYYFRYDGIQIGLLTKLM</sequence>
<accession>A0ABY2TRF5</accession>
<dbReference type="Proteomes" id="UP000310168">
    <property type="component" value="Unassembled WGS sequence"/>
</dbReference>
<protein>
    <submittedName>
        <fullName evidence="1">Uncharacterized protein</fullName>
    </submittedName>
</protein>
<name>A0ABY2TRF5_9SPIR</name>
<reference evidence="1 2" key="1">
    <citation type="journal article" date="2019" name="Anaerobe">
        <title>Brachyspira catarrhinii sp. nov., an anaerobic intestinal spirochaete isolated from vervet monkeys may have been misidentified as Brachyspira aalborgi in previous studies.</title>
        <authorList>
            <person name="Phillips N.D."/>
            <person name="La T."/>
            <person name="Hampson D.J."/>
        </authorList>
    </citation>
    <scope>NUCLEOTIDE SEQUENCE [LARGE SCALE GENOMIC DNA]</scope>
    <source>
        <strain evidence="1 2">Z12</strain>
    </source>
</reference>